<proteinExistence type="predicted"/>
<evidence type="ECO:0000313" key="2">
    <source>
        <dbReference type="Proteomes" id="UP000215914"/>
    </source>
</evidence>
<gene>
    <name evidence="1" type="ORF">HannXRQ_Chr06g0174131</name>
</gene>
<keyword evidence="2" id="KW-1185">Reference proteome</keyword>
<reference evidence="2" key="1">
    <citation type="journal article" date="2017" name="Nature">
        <title>The sunflower genome provides insights into oil metabolism, flowering and Asterid evolution.</title>
        <authorList>
            <person name="Badouin H."/>
            <person name="Gouzy J."/>
            <person name="Grassa C.J."/>
            <person name="Murat F."/>
            <person name="Staton S.E."/>
            <person name="Cottret L."/>
            <person name="Lelandais-Briere C."/>
            <person name="Owens G.L."/>
            <person name="Carrere S."/>
            <person name="Mayjonade B."/>
            <person name="Legrand L."/>
            <person name="Gill N."/>
            <person name="Kane N.C."/>
            <person name="Bowers J.E."/>
            <person name="Hubner S."/>
            <person name="Bellec A."/>
            <person name="Berard A."/>
            <person name="Berges H."/>
            <person name="Blanchet N."/>
            <person name="Boniface M.C."/>
            <person name="Brunel D."/>
            <person name="Catrice O."/>
            <person name="Chaidir N."/>
            <person name="Claudel C."/>
            <person name="Donnadieu C."/>
            <person name="Faraut T."/>
            <person name="Fievet G."/>
            <person name="Helmstetter N."/>
            <person name="King M."/>
            <person name="Knapp S.J."/>
            <person name="Lai Z."/>
            <person name="Le Paslier M.C."/>
            <person name="Lippi Y."/>
            <person name="Lorenzon L."/>
            <person name="Mandel J.R."/>
            <person name="Marage G."/>
            <person name="Marchand G."/>
            <person name="Marquand E."/>
            <person name="Bret-Mestries E."/>
            <person name="Morien E."/>
            <person name="Nambeesan S."/>
            <person name="Nguyen T."/>
            <person name="Pegot-Espagnet P."/>
            <person name="Pouilly N."/>
            <person name="Raftis F."/>
            <person name="Sallet E."/>
            <person name="Schiex T."/>
            <person name="Thomas J."/>
            <person name="Vandecasteele C."/>
            <person name="Vares D."/>
            <person name="Vear F."/>
            <person name="Vautrin S."/>
            <person name="Crespi M."/>
            <person name="Mangin B."/>
            <person name="Burke J.M."/>
            <person name="Salse J."/>
            <person name="Munos S."/>
            <person name="Vincourt P."/>
            <person name="Rieseberg L.H."/>
            <person name="Langlade N.B."/>
        </authorList>
    </citation>
    <scope>NUCLEOTIDE SEQUENCE [LARGE SCALE GENOMIC DNA]</scope>
    <source>
        <strain evidence="2">cv. SF193</strain>
    </source>
</reference>
<dbReference type="AlphaFoldDB" id="A0A251UH71"/>
<organism evidence="1 2">
    <name type="scientific">Helianthus annuus</name>
    <name type="common">Common sunflower</name>
    <dbReference type="NCBI Taxonomy" id="4232"/>
    <lineage>
        <taxon>Eukaryota</taxon>
        <taxon>Viridiplantae</taxon>
        <taxon>Streptophyta</taxon>
        <taxon>Embryophyta</taxon>
        <taxon>Tracheophyta</taxon>
        <taxon>Spermatophyta</taxon>
        <taxon>Magnoliopsida</taxon>
        <taxon>eudicotyledons</taxon>
        <taxon>Gunneridae</taxon>
        <taxon>Pentapetalae</taxon>
        <taxon>asterids</taxon>
        <taxon>campanulids</taxon>
        <taxon>Asterales</taxon>
        <taxon>Asteraceae</taxon>
        <taxon>Asteroideae</taxon>
        <taxon>Heliantheae alliance</taxon>
        <taxon>Heliantheae</taxon>
        <taxon>Helianthus</taxon>
    </lineage>
</organism>
<name>A0A251UH71_HELAN</name>
<protein>
    <submittedName>
        <fullName evidence="1">Uncharacterized protein</fullName>
    </submittedName>
</protein>
<dbReference type="EMBL" id="CM007895">
    <property type="protein sequence ID" value="OTG22678.1"/>
    <property type="molecule type" value="Genomic_DNA"/>
</dbReference>
<dbReference type="Proteomes" id="UP000215914">
    <property type="component" value="Chromosome 6"/>
</dbReference>
<dbReference type="InParanoid" id="A0A251UH71"/>
<sequence>MLHNMCFDTYVCLLRVKAKSNPPTAKTPLRYEIWRFILESGRVTREREMGVREVSPAGIHIPTTRVDDGNSVTFTGEDDVPANLFSSPCFS</sequence>
<accession>A0A251UH71</accession>
<evidence type="ECO:0000313" key="1">
    <source>
        <dbReference type="EMBL" id="OTG22678.1"/>
    </source>
</evidence>